<dbReference type="Pfam" id="PF13419">
    <property type="entry name" value="HAD_2"/>
    <property type="match status" value="1"/>
</dbReference>
<dbReference type="InterPro" id="IPR023214">
    <property type="entry name" value="HAD_sf"/>
</dbReference>
<dbReference type="EC" id="3.1.3.18" evidence="4"/>
<dbReference type="SFLD" id="SFLDG01129">
    <property type="entry name" value="C1.5:_HAD__Beta-PGM__Phosphata"/>
    <property type="match status" value="1"/>
</dbReference>
<name>A0ABZ3HD58_9BACT</name>
<dbReference type="PANTHER" id="PTHR43434:SF1">
    <property type="entry name" value="PHOSPHOGLYCOLATE PHOSPHATASE"/>
    <property type="match status" value="1"/>
</dbReference>
<protein>
    <recommendedName>
        <fullName evidence="4">phosphoglycolate phosphatase</fullName>
        <ecNumber evidence="4">3.1.3.18</ecNumber>
    </recommendedName>
</protein>
<dbReference type="RefSeq" id="WP_345970364.1">
    <property type="nucleotide sequence ID" value="NZ_CP147920.1"/>
</dbReference>
<proteinExistence type="inferred from homology"/>
<accession>A0ABZ3HD58</accession>
<dbReference type="Proteomes" id="UP001447842">
    <property type="component" value="Chromosome"/>
</dbReference>
<dbReference type="PANTHER" id="PTHR43434">
    <property type="entry name" value="PHOSPHOGLYCOLATE PHOSPHATASE"/>
    <property type="match status" value="1"/>
</dbReference>
<dbReference type="Gene3D" id="1.10.150.240">
    <property type="entry name" value="Putative phosphatase, domain 2"/>
    <property type="match status" value="1"/>
</dbReference>
<dbReference type="InterPro" id="IPR050155">
    <property type="entry name" value="HAD-like_hydrolase_sf"/>
</dbReference>
<evidence type="ECO:0000256" key="2">
    <source>
        <dbReference type="ARBA" id="ARBA00004818"/>
    </source>
</evidence>
<dbReference type="SUPFAM" id="SSF56784">
    <property type="entry name" value="HAD-like"/>
    <property type="match status" value="1"/>
</dbReference>
<dbReference type="InterPro" id="IPR041492">
    <property type="entry name" value="HAD_2"/>
</dbReference>
<comment type="pathway">
    <text evidence="2">Organic acid metabolism; glycolate biosynthesis; glycolate from 2-phosphoglycolate: step 1/1.</text>
</comment>
<dbReference type="Gene3D" id="3.40.50.1000">
    <property type="entry name" value="HAD superfamily/HAD-like"/>
    <property type="match status" value="1"/>
</dbReference>
<keyword evidence="5" id="KW-0378">Hydrolase</keyword>
<dbReference type="InterPro" id="IPR006439">
    <property type="entry name" value="HAD-SF_hydro_IA"/>
</dbReference>
<evidence type="ECO:0000313" key="6">
    <source>
        <dbReference type="Proteomes" id="UP001447842"/>
    </source>
</evidence>
<sequence>MMTILFDLDGTLIDSTEAILESFHRTFDVLGGEHPSDAEIKALIGHTLDDMYLRVGIAPEAVEVYVRTYKEHYRRISTLKTVLLPQAREAIEAASAVARLGIVTTKTGLYSRELMEHFGVMDAFEVLIGREDVTHAKPHPEPVLTALERMGGDPARSWLIGDTRLDAEAARRAGVSCVGVLSGYDNEEQLRLLTPFIEKNALEAVRYIANKGRNVTF</sequence>
<gene>
    <name evidence="5" type="ORF">WCY31_01015</name>
</gene>
<dbReference type="InterPro" id="IPR036412">
    <property type="entry name" value="HAD-like_sf"/>
</dbReference>
<keyword evidence="6" id="KW-1185">Reference proteome</keyword>
<dbReference type="GO" id="GO:0016787">
    <property type="term" value="F:hydrolase activity"/>
    <property type="evidence" value="ECO:0007669"/>
    <property type="project" value="UniProtKB-KW"/>
</dbReference>
<reference evidence="5 6" key="1">
    <citation type="submission" date="2024-03" db="EMBL/GenBank/DDBJ databases">
        <title>Sulfurimonas sp. HSL3-1.</title>
        <authorList>
            <person name="Wang S."/>
        </authorList>
    </citation>
    <scope>NUCLEOTIDE SEQUENCE [LARGE SCALE GENOMIC DNA]</scope>
    <source>
        <strain evidence="5 6">HSL3-1</strain>
    </source>
</reference>
<dbReference type="EMBL" id="CP147920">
    <property type="protein sequence ID" value="XAU15292.1"/>
    <property type="molecule type" value="Genomic_DNA"/>
</dbReference>
<evidence type="ECO:0000256" key="3">
    <source>
        <dbReference type="ARBA" id="ARBA00006171"/>
    </source>
</evidence>
<dbReference type="SFLD" id="SFLDS00003">
    <property type="entry name" value="Haloacid_Dehalogenase"/>
    <property type="match status" value="1"/>
</dbReference>
<comment type="similarity">
    <text evidence="3">Belongs to the HAD-like hydrolase superfamily. CbbY/CbbZ/Gph/YieH family.</text>
</comment>
<dbReference type="SFLD" id="SFLDG01135">
    <property type="entry name" value="C1.5.6:_HAD__Beta-PGM__Phospha"/>
    <property type="match status" value="1"/>
</dbReference>
<evidence type="ECO:0000256" key="1">
    <source>
        <dbReference type="ARBA" id="ARBA00000830"/>
    </source>
</evidence>
<evidence type="ECO:0000256" key="4">
    <source>
        <dbReference type="ARBA" id="ARBA00013078"/>
    </source>
</evidence>
<organism evidence="5 6">
    <name type="scientific">Sulfurimonas diazotrophicus</name>
    <dbReference type="NCBI Taxonomy" id="3131939"/>
    <lineage>
        <taxon>Bacteria</taxon>
        <taxon>Pseudomonadati</taxon>
        <taxon>Campylobacterota</taxon>
        <taxon>Epsilonproteobacteria</taxon>
        <taxon>Campylobacterales</taxon>
        <taxon>Sulfurimonadaceae</taxon>
        <taxon>Sulfurimonas</taxon>
    </lineage>
</organism>
<dbReference type="NCBIfam" id="TIGR01549">
    <property type="entry name" value="HAD-SF-IA-v1"/>
    <property type="match status" value="1"/>
</dbReference>
<comment type="catalytic activity">
    <reaction evidence="1">
        <text>2-phosphoglycolate + H2O = glycolate + phosphate</text>
        <dbReference type="Rhea" id="RHEA:14369"/>
        <dbReference type="ChEBI" id="CHEBI:15377"/>
        <dbReference type="ChEBI" id="CHEBI:29805"/>
        <dbReference type="ChEBI" id="CHEBI:43474"/>
        <dbReference type="ChEBI" id="CHEBI:58033"/>
        <dbReference type="EC" id="3.1.3.18"/>
    </reaction>
</comment>
<evidence type="ECO:0000313" key="5">
    <source>
        <dbReference type="EMBL" id="XAU15292.1"/>
    </source>
</evidence>
<dbReference type="InterPro" id="IPR023198">
    <property type="entry name" value="PGP-like_dom2"/>
</dbReference>